<evidence type="ECO:0000256" key="2">
    <source>
        <dbReference type="ARBA" id="ARBA00004123"/>
    </source>
</evidence>
<keyword evidence="16" id="KW-1185">Reference proteome</keyword>
<keyword evidence="7" id="KW-0408">Iron</keyword>
<evidence type="ECO:0000256" key="6">
    <source>
        <dbReference type="ARBA" id="ARBA00023002"/>
    </source>
</evidence>
<keyword evidence="3" id="KW-0479">Metal-binding</keyword>
<comment type="cofactor">
    <cofactor evidence="1">
        <name>Fe(2+)</name>
        <dbReference type="ChEBI" id="CHEBI:29033"/>
    </cofactor>
</comment>
<keyword evidence="10" id="KW-0804">Transcription</keyword>
<dbReference type="EMBL" id="JAODUO010000216">
    <property type="protein sequence ID" value="KAK2185989.1"/>
    <property type="molecule type" value="Genomic_DNA"/>
</dbReference>
<dbReference type="PANTHER" id="PTHR12461:SF106">
    <property type="entry name" value="BIFUNCTIONAL PEPTIDASE AND ARGINYL-HYDROXYLASE JMJD5"/>
    <property type="match status" value="1"/>
</dbReference>
<evidence type="ECO:0000256" key="4">
    <source>
        <dbReference type="ARBA" id="ARBA00022853"/>
    </source>
</evidence>
<keyword evidence="8" id="KW-0805">Transcription regulation</keyword>
<comment type="caution">
    <text evidence="15">The sequence shown here is derived from an EMBL/GenBank/DDBJ whole genome shotgun (WGS) entry which is preliminary data.</text>
</comment>
<evidence type="ECO:0000259" key="14">
    <source>
        <dbReference type="PROSITE" id="PS51184"/>
    </source>
</evidence>
<keyword evidence="6" id="KW-0560">Oxidoreductase</keyword>
<dbReference type="Gene3D" id="2.60.120.650">
    <property type="entry name" value="Cupin"/>
    <property type="match status" value="1"/>
</dbReference>
<dbReference type="InterPro" id="IPR056520">
    <property type="entry name" value="ARM_KDM8_N"/>
</dbReference>
<evidence type="ECO:0000313" key="16">
    <source>
        <dbReference type="Proteomes" id="UP001209878"/>
    </source>
</evidence>
<keyword evidence="11" id="KW-0539">Nucleus</keyword>
<name>A0AAD9UE38_RIDPI</name>
<keyword evidence="12" id="KW-0131">Cell cycle</keyword>
<dbReference type="Proteomes" id="UP001209878">
    <property type="component" value="Unassembled WGS sequence"/>
</dbReference>
<evidence type="ECO:0000256" key="1">
    <source>
        <dbReference type="ARBA" id="ARBA00001954"/>
    </source>
</evidence>
<dbReference type="PROSITE" id="PS51184">
    <property type="entry name" value="JMJC"/>
    <property type="match status" value="1"/>
</dbReference>
<dbReference type="PANTHER" id="PTHR12461">
    <property type="entry name" value="HYPOXIA-INDUCIBLE FACTOR 1 ALPHA INHIBITOR-RELATED"/>
    <property type="match status" value="1"/>
</dbReference>
<dbReference type="InterPro" id="IPR003347">
    <property type="entry name" value="JmjC_dom"/>
</dbReference>
<dbReference type="GO" id="GO:0046872">
    <property type="term" value="F:metal ion binding"/>
    <property type="evidence" value="ECO:0007669"/>
    <property type="project" value="UniProtKB-KW"/>
</dbReference>
<proteinExistence type="predicted"/>
<dbReference type="InterPro" id="IPR041667">
    <property type="entry name" value="Cupin_8"/>
</dbReference>
<evidence type="ECO:0000256" key="9">
    <source>
        <dbReference type="ARBA" id="ARBA00023108"/>
    </source>
</evidence>
<organism evidence="15 16">
    <name type="scientific">Ridgeia piscesae</name>
    <name type="common">Tubeworm</name>
    <dbReference type="NCBI Taxonomy" id="27915"/>
    <lineage>
        <taxon>Eukaryota</taxon>
        <taxon>Metazoa</taxon>
        <taxon>Spiralia</taxon>
        <taxon>Lophotrochozoa</taxon>
        <taxon>Annelida</taxon>
        <taxon>Polychaeta</taxon>
        <taxon>Sedentaria</taxon>
        <taxon>Canalipalpata</taxon>
        <taxon>Sabellida</taxon>
        <taxon>Siboglinidae</taxon>
        <taxon>Ridgeia</taxon>
    </lineage>
</organism>
<dbReference type="FunFam" id="2.60.120.650:FF:000061">
    <property type="entry name" value="Glucosamine 6-phosphate N-acetyltransferase"/>
    <property type="match status" value="1"/>
</dbReference>
<keyword evidence="4" id="KW-0156">Chromatin regulator</keyword>
<evidence type="ECO:0000256" key="3">
    <source>
        <dbReference type="ARBA" id="ARBA00022723"/>
    </source>
</evidence>
<reference evidence="15" key="1">
    <citation type="journal article" date="2023" name="Mol. Biol. Evol.">
        <title>Third-Generation Sequencing Reveals the Adaptive Role of the Epigenome in Three Deep-Sea Polychaetes.</title>
        <authorList>
            <person name="Perez M."/>
            <person name="Aroh O."/>
            <person name="Sun Y."/>
            <person name="Lan Y."/>
            <person name="Juniper S.K."/>
            <person name="Young C.R."/>
            <person name="Angers B."/>
            <person name="Qian P.Y."/>
        </authorList>
    </citation>
    <scope>NUCLEOTIDE SEQUENCE</scope>
    <source>
        <strain evidence="15">R07B-5</strain>
    </source>
</reference>
<evidence type="ECO:0000256" key="11">
    <source>
        <dbReference type="ARBA" id="ARBA00023242"/>
    </source>
</evidence>
<keyword evidence="5" id="KW-0223">Dioxygenase</keyword>
<dbReference type="SMART" id="SM00558">
    <property type="entry name" value="JmjC"/>
    <property type="match status" value="1"/>
</dbReference>
<keyword evidence="9" id="KW-0090">Biological rhythms</keyword>
<dbReference type="SUPFAM" id="SSF51197">
    <property type="entry name" value="Clavaminate synthase-like"/>
    <property type="match status" value="1"/>
</dbReference>
<sequence>MCTLQEVCEELCNIIPSSKDKFGLSIIDKNLLGDACFTMLDIAVNEFFSSNWPRCHHLCKVLLDITWEHLNTGHWKDVAISWRYTYTFVSLLKAASEYALYKIGRSYALKEAIATCDMGLLMGAPVLDSILTKVVTQLQRLSTQTTESHSSQNIGPDTKCSTNIVTQLSDVPSLTPEYTVDVLQCPSLQYFMEHHVLAAKPVVIAGAMEHWPAMDLKGPRHWSLDYIKTTAGCRTVPIEVGSKYTDESWSQKLMTVTDFINTYIMDPNKQAGVGYLAQHQLFDQIPELLEDVSIPSYCGLGECADVDINAWFGPAGTISPLHQDPKHNFLCQAVGEKYLRLYDIKYTPQLYPHSGYLLCNTSAVDVESPDQDKHPLFSAAPYTECILKPGQMLYLPPKYWHYVRSLSVSFSVSFWWE</sequence>
<evidence type="ECO:0000256" key="8">
    <source>
        <dbReference type="ARBA" id="ARBA00023015"/>
    </source>
</evidence>
<dbReference type="GO" id="GO:0051864">
    <property type="term" value="F:histone H3K36 demethylase activity"/>
    <property type="evidence" value="ECO:0007669"/>
    <property type="project" value="TreeGrafter"/>
</dbReference>
<evidence type="ECO:0000256" key="5">
    <source>
        <dbReference type="ARBA" id="ARBA00022964"/>
    </source>
</evidence>
<dbReference type="GO" id="GO:0005634">
    <property type="term" value="C:nucleus"/>
    <property type="evidence" value="ECO:0007669"/>
    <property type="project" value="UniProtKB-SubCell"/>
</dbReference>
<evidence type="ECO:0000256" key="7">
    <source>
        <dbReference type="ARBA" id="ARBA00023004"/>
    </source>
</evidence>
<gene>
    <name evidence="15" type="ORF">NP493_215g04038</name>
</gene>
<accession>A0AAD9UE38</accession>
<evidence type="ECO:0000256" key="13">
    <source>
        <dbReference type="ARBA" id="ARBA00049800"/>
    </source>
</evidence>
<feature type="domain" description="JmjC" evidence="14">
    <location>
        <begin position="283"/>
        <end position="417"/>
    </location>
</feature>
<dbReference type="Pfam" id="PF13621">
    <property type="entry name" value="Cupin_8"/>
    <property type="match status" value="1"/>
</dbReference>
<evidence type="ECO:0000313" key="15">
    <source>
        <dbReference type="EMBL" id="KAK2185989.1"/>
    </source>
</evidence>
<protein>
    <recommendedName>
        <fullName evidence="13">JmjC domain-containing protein 5</fullName>
    </recommendedName>
</protein>
<comment type="subcellular location">
    <subcellularLocation>
        <location evidence="2">Nucleus</location>
    </subcellularLocation>
</comment>
<dbReference type="GO" id="GO:0048511">
    <property type="term" value="P:rhythmic process"/>
    <property type="evidence" value="ECO:0007669"/>
    <property type="project" value="UniProtKB-KW"/>
</dbReference>
<evidence type="ECO:0000256" key="12">
    <source>
        <dbReference type="ARBA" id="ARBA00023306"/>
    </source>
</evidence>
<evidence type="ECO:0000256" key="10">
    <source>
        <dbReference type="ARBA" id="ARBA00023163"/>
    </source>
</evidence>
<dbReference type="AlphaFoldDB" id="A0AAD9UE38"/>
<dbReference type="Pfam" id="PF24472">
    <property type="entry name" value="ARM_KDM8_N"/>
    <property type="match status" value="1"/>
</dbReference>